<sequence>MNNNYELLKRDDRKTLSDAQTKLYIKAENDIFIIKVDNGIFNDDVKKCDYLAYREKEVSNFIELKGSKIDKAYIQIIETIKNISNNDKLKHLIDIKELKAYIVSKEKNKIPNGIENKSKELAKILYAKSKIRPNNMIDLVKYVLVVSDNDKRKSSGNRIICSSKHPLIL</sequence>
<name>A0A3B6W3J4_BRAHO</name>
<organism evidence="1 2">
    <name type="scientific">Brachyspira hyodysenteriae ATCC 27164</name>
    <dbReference type="NCBI Taxonomy" id="1266923"/>
    <lineage>
        <taxon>Bacteria</taxon>
        <taxon>Pseudomonadati</taxon>
        <taxon>Spirochaetota</taxon>
        <taxon>Spirochaetia</taxon>
        <taxon>Brachyspirales</taxon>
        <taxon>Brachyspiraceae</taxon>
        <taxon>Brachyspira</taxon>
    </lineage>
</organism>
<dbReference type="KEGG" id="bhd:BHYOB78_04150"/>
<dbReference type="AlphaFoldDB" id="A0A3B6W3J4"/>
<reference evidence="2" key="1">
    <citation type="journal article" date="2016" name="Genome Announc.">
        <title>Complete Genome Sequence of Brachyspira hyodysenteriae Type Strain B78 (ATCC 27164).</title>
        <authorList>
            <person name="Mirajkar N.S."/>
            <person name="Johnson T.J."/>
            <person name="Gebhart C.J."/>
        </authorList>
    </citation>
    <scope>NUCLEOTIDE SEQUENCE [LARGE SCALE GENOMIC DNA]</scope>
    <source>
        <strain evidence="2">B78</strain>
    </source>
</reference>
<evidence type="ECO:0000313" key="1">
    <source>
        <dbReference type="EMBL" id="ANN63083.1"/>
    </source>
</evidence>
<evidence type="ECO:0000313" key="2">
    <source>
        <dbReference type="Proteomes" id="UP000092328"/>
    </source>
</evidence>
<keyword evidence="2" id="KW-1185">Reference proteome</keyword>
<gene>
    <name evidence="1" type="ORF">BHYOB78_04150</name>
</gene>
<dbReference type="RefSeq" id="WP_020064236.1">
    <property type="nucleotide sequence ID" value="NZ_CP015910.2"/>
</dbReference>
<dbReference type="OrthoDB" id="308806at2"/>
<dbReference type="EMBL" id="CP015910">
    <property type="protein sequence ID" value="ANN63083.1"/>
    <property type="molecule type" value="Genomic_DNA"/>
</dbReference>
<accession>A0A3B6W3J4</accession>
<proteinExistence type="predicted"/>
<reference evidence="2" key="2">
    <citation type="journal article" date="2017" name="Genome Announc.">
        <title>Correction for Mirajkar et al., Complete Genome Sequence of Brachyspira hyodysenteriae Type Strain B78 (ATCC 27164).</title>
        <authorList>
            <person name="Mirajkar N.S."/>
            <person name="Johnson T.J."/>
            <person name="Gebhart C.J."/>
        </authorList>
    </citation>
    <scope>NUCLEOTIDE SEQUENCE [LARGE SCALE GENOMIC DNA]</scope>
    <source>
        <strain evidence="2">B78</strain>
    </source>
</reference>
<dbReference type="Proteomes" id="UP000092328">
    <property type="component" value="Chromosome"/>
</dbReference>
<protein>
    <submittedName>
        <fullName evidence="1">Uncharacterized protein</fullName>
    </submittedName>
</protein>